<dbReference type="RefSeq" id="WP_377509147.1">
    <property type="nucleotide sequence ID" value="NZ_JBHSQS010000005.1"/>
</dbReference>
<evidence type="ECO:0000313" key="4">
    <source>
        <dbReference type="Proteomes" id="UP001596226"/>
    </source>
</evidence>
<dbReference type="Proteomes" id="UP001596226">
    <property type="component" value="Unassembled WGS sequence"/>
</dbReference>
<organism evidence="3 4">
    <name type="scientific">Micromonospora vulcania</name>
    <dbReference type="NCBI Taxonomy" id="1441873"/>
    <lineage>
        <taxon>Bacteria</taxon>
        <taxon>Bacillati</taxon>
        <taxon>Actinomycetota</taxon>
        <taxon>Actinomycetes</taxon>
        <taxon>Micromonosporales</taxon>
        <taxon>Micromonosporaceae</taxon>
        <taxon>Micromonospora</taxon>
    </lineage>
</organism>
<dbReference type="Pfam" id="PF22725">
    <property type="entry name" value="GFO_IDH_MocA_C3"/>
    <property type="match status" value="1"/>
</dbReference>
<dbReference type="Gene3D" id="3.30.360.10">
    <property type="entry name" value="Dihydrodipicolinate Reductase, domain 2"/>
    <property type="match status" value="1"/>
</dbReference>
<feature type="domain" description="Gfo/Idh/MocA-like oxidoreductase N-terminal" evidence="1">
    <location>
        <begin position="7"/>
        <end position="120"/>
    </location>
</feature>
<dbReference type="SUPFAM" id="SSF55347">
    <property type="entry name" value="Glyceraldehyde-3-phosphate dehydrogenase-like, C-terminal domain"/>
    <property type="match status" value="1"/>
</dbReference>
<dbReference type="PANTHER" id="PTHR43377">
    <property type="entry name" value="BILIVERDIN REDUCTASE A"/>
    <property type="match status" value="1"/>
</dbReference>
<dbReference type="InterPro" id="IPR055170">
    <property type="entry name" value="GFO_IDH_MocA-like_dom"/>
</dbReference>
<feature type="domain" description="GFO/IDH/MocA-like oxidoreductase" evidence="2">
    <location>
        <begin position="131"/>
        <end position="238"/>
    </location>
</feature>
<dbReference type="PANTHER" id="PTHR43377:SF1">
    <property type="entry name" value="BILIVERDIN REDUCTASE A"/>
    <property type="match status" value="1"/>
</dbReference>
<dbReference type="InterPro" id="IPR051450">
    <property type="entry name" value="Gfo/Idh/MocA_Oxidoreductases"/>
</dbReference>
<dbReference type="EMBL" id="JBHSQS010000005">
    <property type="protein sequence ID" value="MFC5923793.1"/>
    <property type="molecule type" value="Genomic_DNA"/>
</dbReference>
<dbReference type="InterPro" id="IPR036291">
    <property type="entry name" value="NAD(P)-bd_dom_sf"/>
</dbReference>
<dbReference type="Gene3D" id="3.40.50.720">
    <property type="entry name" value="NAD(P)-binding Rossmann-like Domain"/>
    <property type="match status" value="1"/>
</dbReference>
<sequence>MTGRGLRAGLVGLGHMGRHHARALRALDGVDLVAAVDPAGDPHRIADGIALFTDLDDMLRHGIDYAVLAAPTSRHTELGLRLAAAGVPTLIEKPLAPDPESARRLVDAYRTAGLPAAVGYTERFNPAITGLRARLKNGLLGDVFDINTRRTGIYPARIADVGVIHDLATHDIDLTADLTGQRYTSITARTAHRSGRPHEDLLAAIAQLADGTIAQHRVNWLTPAPERIIVVTGEHGSLIADTIAASLTWCSNGASAPAADHPAYRGVAPGDIIRFALQPADPLLGEHRAFHAALLGQGNEGACLEAGLHAVLVAHTAAASASTAHTMPVALA</sequence>
<reference evidence="4" key="1">
    <citation type="journal article" date="2019" name="Int. J. Syst. Evol. Microbiol.">
        <title>The Global Catalogue of Microorganisms (GCM) 10K type strain sequencing project: providing services to taxonomists for standard genome sequencing and annotation.</title>
        <authorList>
            <consortium name="The Broad Institute Genomics Platform"/>
            <consortium name="The Broad Institute Genome Sequencing Center for Infectious Disease"/>
            <person name="Wu L."/>
            <person name="Ma J."/>
        </authorList>
    </citation>
    <scope>NUCLEOTIDE SEQUENCE [LARGE SCALE GENOMIC DNA]</scope>
    <source>
        <strain evidence="4">CGMCC 4.7144</strain>
    </source>
</reference>
<dbReference type="InterPro" id="IPR000683">
    <property type="entry name" value="Gfo/Idh/MocA-like_OxRdtase_N"/>
</dbReference>
<accession>A0ABW1H4C3</accession>
<dbReference type="SUPFAM" id="SSF51735">
    <property type="entry name" value="NAD(P)-binding Rossmann-fold domains"/>
    <property type="match status" value="1"/>
</dbReference>
<keyword evidence="4" id="KW-1185">Reference proteome</keyword>
<evidence type="ECO:0000259" key="2">
    <source>
        <dbReference type="Pfam" id="PF22725"/>
    </source>
</evidence>
<evidence type="ECO:0000313" key="3">
    <source>
        <dbReference type="EMBL" id="MFC5923793.1"/>
    </source>
</evidence>
<proteinExistence type="predicted"/>
<gene>
    <name evidence="3" type="ORF">ACFQGL_10615</name>
</gene>
<dbReference type="Pfam" id="PF01408">
    <property type="entry name" value="GFO_IDH_MocA"/>
    <property type="match status" value="1"/>
</dbReference>
<name>A0ABW1H4C3_9ACTN</name>
<comment type="caution">
    <text evidence="3">The sequence shown here is derived from an EMBL/GenBank/DDBJ whole genome shotgun (WGS) entry which is preliminary data.</text>
</comment>
<evidence type="ECO:0000259" key="1">
    <source>
        <dbReference type="Pfam" id="PF01408"/>
    </source>
</evidence>
<protein>
    <submittedName>
        <fullName evidence="3">Gfo/Idh/MocA family protein</fullName>
    </submittedName>
</protein>